<dbReference type="FunFam" id="2.60.40.10:FF:000552">
    <property type="entry name" value="Related to glucoamylase"/>
    <property type="match status" value="1"/>
</dbReference>
<dbReference type="EMBL" id="JAPWDQ010000003">
    <property type="protein sequence ID" value="KAJ5491759.1"/>
    <property type="molecule type" value="Genomic_DNA"/>
</dbReference>
<keyword evidence="7" id="KW-0378">Hydrolase</keyword>
<dbReference type="GeneID" id="81623177"/>
<feature type="domain" description="CBM20" evidence="15">
    <location>
        <begin position="517"/>
        <end position="625"/>
    </location>
</feature>
<evidence type="ECO:0000256" key="5">
    <source>
        <dbReference type="ARBA" id="ARBA00022723"/>
    </source>
</evidence>
<dbReference type="SMART" id="SM00642">
    <property type="entry name" value="Aamy"/>
    <property type="match status" value="1"/>
</dbReference>
<name>A0A9X0BZQ6_9EURO</name>
<dbReference type="PANTHER" id="PTHR10357:SF231">
    <property type="entry name" value="ALPHA-AMYLASE"/>
    <property type="match status" value="1"/>
</dbReference>
<reference evidence="16" key="2">
    <citation type="journal article" date="2023" name="IMA Fungus">
        <title>Comparative genomic study of the Penicillium genus elucidates a diverse pangenome and 15 lateral gene transfer events.</title>
        <authorList>
            <person name="Petersen C."/>
            <person name="Sorensen T."/>
            <person name="Nielsen M.R."/>
            <person name="Sondergaard T.E."/>
            <person name="Sorensen J.L."/>
            <person name="Fitzpatrick D.A."/>
            <person name="Frisvad J.C."/>
            <person name="Nielsen K.L."/>
        </authorList>
    </citation>
    <scope>NUCLEOTIDE SEQUENCE</scope>
    <source>
        <strain evidence="16">IBT 30728</strain>
    </source>
</reference>
<keyword evidence="9" id="KW-1015">Disulfide bond</keyword>
<comment type="similarity">
    <text evidence="3">Belongs to the glycosyl hydrolase 13 family.</text>
</comment>
<accession>A0A9X0BZQ6</accession>
<evidence type="ECO:0000259" key="15">
    <source>
        <dbReference type="PROSITE" id="PS51166"/>
    </source>
</evidence>
<reference evidence="16" key="1">
    <citation type="submission" date="2022-12" db="EMBL/GenBank/DDBJ databases">
        <authorList>
            <person name="Petersen C."/>
        </authorList>
    </citation>
    <scope>NUCLEOTIDE SEQUENCE</scope>
    <source>
        <strain evidence="16">IBT 30728</strain>
    </source>
</reference>
<dbReference type="Gene3D" id="2.60.40.1180">
    <property type="entry name" value="Golgi alpha-mannosidase II"/>
    <property type="match status" value="1"/>
</dbReference>
<keyword evidence="11" id="KW-0119">Carbohydrate metabolism</keyword>
<evidence type="ECO:0000313" key="16">
    <source>
        <dbReference type="EMBL" id="KAJ5491759.1"/>
    </source>
</evidence>
<evidence type="ECO:0000256" key="1">
    <source>
        <dbReference type="ARBA" id="ARBA00000548"/>
    </source>
</evidence>
<dbReference type="PANTHER" id="PTHR10357">
    <property type="entry name" value="ALPHA-AMYLASE FAMILY MEMBER"/>
    <property type="match status" value="1"/>
</dbReference>
<dbReference type="InterPro" id="IPR017853">
    <property type="entry name" value="GH"/>
</dbReference>
<dbReference type="GO" id="GO:0000272">
    <property type="term" value="P:polysaccharide catabolic process"/>
    <property type="evidence" value="ECO:0007669"/>
    <property type="project" value="UniProtKB-KW"/>
</dbReference>
<evidence type="ECO:0000256" key="2">
    <source>
        <dbReference type="ARBA" id="ARBA00001913"/>
    </source>
</evidence>
<dbReference type="Proteomes" id="UP001148312">
    <property type="component" value="Unassembled WGS sequence"/>
</dbReference>
<evidence type="ECO:0000256" key="4">
    <source>
        <dbReference type="ARBA" id="ARBA00012595"/>
    </source>
</evidence>
<dbReference type="SUPFAM" id="SSF51445">
    <property type="entry name" value="(Trans)glycosidases"/>
    <property type="match status" value="1"/>
</dbReference>
<evidence type="ECO:0000256" key="8">
    <source>
        <dbReference type="ARBA" id="ARBA00022837"/>
    </source>
</evidence>
<dbReference type="Gene3D" id="3.20.20.80">
    <property type="entry name" value="Glycosidases"/>
    <property type="match status" value="1"/>
</dbReference>
<feature type="chain" id="PRO_5040928961" description="alpha-amylase" evidence="14">
    <location>
        <begin position="21"/>
        <end position="625"/>
    </location>
</feature>
<keyword evidence="12" id="KW-0326">Glycosidase</keyword>
<dbReference type="InterPro" id="IPR013783">
    <property type="entry name" value="Ig-like_fold"/>
</dbReference>
<dbReference type="Pfam" id="PF00128">
    <property type="entry name" value="Alpha-amylase"/>
    <property type="match status" value="1"/>
</dbReference>
<evidence type="ECO:0000256" key="14">
    <source>
        <dbReference type="SAM" id="SignalP"/>
    </source>
</evidence>
<dbReference type="CDD" id="cd05811">
    <property type="entry name" value="CBM20_glucoamylase"/>
    <property type="match status" value="1"/>
</dbReference>
<evidence type="ECO:0000256" key="10">
    <source>
        <dbReference type="ARBA" id="ARBA00023180"/>
    </source>
</evidence>
<dbReference type="EC" id="3.2.1.1" evidence="4"/>
<protein>
    <recommendedName>
        <fullName evidence="4">alpha-amylase</fullName>
        <ecNumber evidence="4">3.2.1.1</ecNumber>
    </recommendedName>
</protein>
<dbReference type="RefSeq" id="XP_056792887.1">
    <property type="nucleotide sequence ID" value="XM_056932928.1"/>
</dbReference>
<feature type="signal peptide" evidence="14">
    <location>
        <begin position="1"/>
        <end position="20"/>
    </location>
</feature>
<gene>
    <name evidence="16" type="ORF">N7539_003326</name>
</gene>
<keyword evidence="8" id="KW-0106">Calcium</keyword>
<dbReference type="InterPro" id="IPR006047">
    <property type="entry name" value="GH13_cat_dom"/>
</dbReference>
<dbReference type="FunFam" id="3.20.20.80:FF:000120">
    <property type="entry name" value="Alpha-amylase A"/>
    <property type="match status" value="1"/>
</dbReference>
<dbReference type="PROSITE" id="PS51166">
    <property type="entry name" value="CBM20"/>
    <property type="match status" value="1"/>
</dbReference>
<comment type="caution">
    <text evidence="16">The sequence shown here is derived from an EMBL/GenBank/DDBJ whole genome shotgun (WGS) entry which is preliminary data.</text>
</comment>
<comment type="catalytic activity">
    <reaction evidence="1">
        <text>Endohydrolysis of (1-&gt;4)-alpha-D-glucosidic linkages in polysaccharides containing three or more (1-&gt;4)-alpha-linked D-glucose units.</text>
        <dbReference type="EC" id="3.2.1.1"/>
    </reaction>
</comment>
<dbReference type="InterPro" id="IPR002044">
    <property type="entry name" value="CBM20"/>
</dbReference>
<dbReference type="Pfam" id="PF09260">
    <property type="entry name" value="A_amylase_dom_C"/>
    <property type="match status" value="1"/>
</dbReference>
<evidence type="ECO:0000256" key="11">
    <source>
        <dbReference type="ARBA" id="ARBA00023277"/>
    </source>
</evidence>
<dbReference type="GO" id="GO:0005509">
    <property type="term" value="F:calcium ion binding"/>
    <property type="evidence" value="ECO:0007669"/>
    <property type="project" value="InterPro"/>
</dbReference>
<evidence type="ECO:0000256" key="6">
    <source>
        <dbReference type="ARBA" id="ARBA00022729"/>
    </source>
</evidence>
<organism evidence="16 17">
    <name type="scientific">Penicillium diatomitis</name>
    <dbReference type="NCBI Taxonomy" id="2819901"/>
    <lineage>
        <taxon>Eukaryota</taxon>
        <taxon>Fungi</taxon>
        <taxon>Dikarya</taxon>
        <taxon>Ascomycota</taxon>
        <taxon>Pezizomycotina</taxon>
        <taxon>Eurotiomycetes</taxon>
        <taxon>Eurotiomycetidae</taxon>
        <taxon>Eurotiales</taxon>
        <taxon>Aspergillaceae</taxon>
        <taxon>Penicillium</taxon>
    </lineage>
</organism>
<dbReference type="InterPro" id="IPR034836">
    <property type="entry name" value="CBM20_glucoamylase"/>
</dbReference>
<dbReference type="GO" id="GO:2001070">
    <property type="term" value="F:starch binding"/>
    <property type="evidence" value="ECO:0007669"/>
    <property type="project" value="InterPro"/>
</dbReference>
<proteinExistence type="inferred from homology"/>
<sequence>MKAFGLAVLFLAQTVAGLTAAQWRSQSIYFLMTDRFGRTDNSVTASCNTNDRVYCGGSWQGIINHLDYIQGMGFTAIWITPVTEQLPQDTGDGEAYHGYWQQEIYNVNTNYGTAADLQALSKALHSRGMYLMVDVVANHMGYAGAGNTVDYSVFQPFSSSSYFHPYCLISDYSNQTNVEDCWLGDTTVSLPDLDTTQSSVQTIWYDWVHSLVSNYSIDGLRIDTVKHVQKSFWPGYQSAAGVYCVGEVFSGDPAYTCPYQNYLDGVLNYPIYYPLLNAFKSSSGSISSLSSMINSVASDCADPTLLGNFIENHDNPRFASYTGDYSQAKNVISFIFLSDGIPIVYAGQEQHYSGGNDPANREATWLSGYSTNAQLYQFISSTNKLRSLAISKDTGYITAKNNAFYTDSNTIAMKKGSAGSQVVTVLSNRGASGSSYTLSLGGSGYAAGTKLVEMYTCTAVTVDSSGNIPVSMTSGLPRVFMLATSACSLCSSACSTSATTLKTTTTTATATATGTSCTQATALPVLFQEIVTTSYGQNVYLVGSISQLGSWNTANAVALSADKYTSSNPLWYTTVTLPVGATFQYKFVKETSGSSSLTWESDPNRSYTVPTGCVGSTATVTATWR</sequence>
<dbReference type="InterPro" id="IPR015340">
    <property type="entry name" value="A_amylase_C_dom"/>
</dbReference>
<dbReference type="AlphaFoldDB" id="A0A9X0BZQ6"/>
<evidence type="ECO:0000256" key="3">
    <source>
        <dbReference type="ARBA" id="ARBA00008061"/>
    </source>
</evidence>
<dbReference type="InterPro" id="IPR013784">
    <property type="entry name" value="Carb-bd-like_fold"/>
</dbReference>
<dbReference type="InterPro" id="IPR013780">
    <property type="entry name" value="Glyco_hydro_b"/>
</dbReference>
<dbReference type="SMART" id="SM01065">
    <property type="entry name" value="CBM_2"/>
    <property type="match status" value="1"/>
</dbReference>
<keyword evidence="6 14" id="KW-0732">Signal</keyword>
<evidence type="ECO:0000256" key="13">
    <source>
        <dbReference type="ARBA" id="ARBA00023326"/>
    </source>
</evidence>
<dbReference type="Gene3D" id="2.60.40.10">
    <property type="entry name" value="Immunoglobulins"/>
    <property type="match status" value="1"/>
</dbReference>
<keyword evidence="5" id="KW-0479">Metal-binding</keyword>
<dbReference type="CDD" id="cd11319">
    <property type="entry name" value="AmyAc_euk_AmyA"/>
    <property type="match status" value="1"/>
</dbReference>
<dbReference type="GO" id="GO:0004556">
    <property type="term" value="F:alpha-amylase activity"/>
    <property type="evidence" value="ECO:0007669"/>
    <property type="project" value="UniProtKB-EC"/>
</dbReference>
<evidence type="ECO:0000256" key="12">
    <source>
        <dbReference type="ARBA" id="ARBA00023295"/>
    </source>
</evidence>
<dbReference type="SUPFAM" id="SSF51011">
    <property type="entry name" value="Glycosyl hydrolase domain"/>
    <property type="match status" value="1"/>
</dbReference>
<evidence type="ECO:0000256" key="9">
    <source>
        <dbReference type="ARBA" id="ARBA00023157"/>
    </source>
</evidence>
<dbReference type="SUPFAM" id="SSF49452">
    <property type="entry name" value="Starch-binding domain-like"/>
    <property type="match status" value="1"/>
</dbReference>
<evidence type="ECO:0000313" key="17">
    <source>
        <dbReference type="Proteomes" id="UP001148312"/>
    </source>
</evidence>
<evidence type="ECO:0000256" key="7">
    <source>
        <dbReference type="ARBA" id="ARBA00022801"/>
    </source>
</evidence>
<keyword evidence="10" id="KW-0325">Glycoprotein</keyword>
<comment type="cofactor">
    <cofactor evidence="2">
        <name>Ca(2+)</name>
        <dbReference type="ChEBI" id="CHEBI:29108"/>
    </cofactor>
</comment>
<dbReference type="Pfam" id="PF00686">
    <property type="entry name" value="CBM_20"/>
    <property type="match status" value="1"/>
</dbReference>
<keyword evidence="17" id="KW-1185">Reference proteome</keyword>
<keyword evidence="13" id="KW-0624">Polysaccharide degradation</keyword>